<dbReference type="AlphaFoldDB" id="A0A2L2SZG5"/>
<accession>A0A2L2SZG5</accession>
<dbReference type="Proteomes" id="UP000245910">
    <property type="component" value="Chromosome II"/>
</dbReference>
<evidence type="ECO:0000313" key="3">
    <source>
        <dbReference type="Proteomes" id="UP000245910"/>
    </source>
</evidence>
<dbReference type="GeneID" id="37258593"/>
<dbReference type="PANTHER" id="PTHR12265">
    <property type="entry name" value="TRANSMEMBRANE PROTEIN 53"/>
    <property type="match status" value="1"/>
</dbReference>
<reference evidence="3" key="1">
    <citation type="submission" date="2014-10" db="EMBL/GenBank/DDBJ databases">
        <authorList>
            <person name="King R."/>
        </authorList>
    </citation>
    <scope>NUCLEOTIDE SEQUENCE [LARGE SCALE GENOMIC DNA]</scope>
    <source>
        <strain evidence="3">A3/5</strain>
    </source>
</reference>
<protein>
    <submittedName>
        <fullName evidence="2">Uncharacterized protein</fullName>
    </submittedName>
</protein>
<dbReference type="EMBL" id="LN649230">
    <property type="protein sequence ID" value="CEI62518.1"/>
    <property type="molecule type" value="Genomic_DNA"/>
</dbReference>
<keyword evidence="1" id="KW-1133">Transmembrane helix</keyword>
<evidence type="ECO:0000313" key="2">
    <source>
        <dbReference type="EMBL" id="CEI62518.1"/>
    </source>
</evidence>
<dbReference type="InterPro" id="IPR008547">
    <property type="entry name" value="DUF829_TMEM53"/>
</dbReference>
<organism evidence="2 3">
    <name type="scientific">Fusarium venenatum</name>
    <dbReference type="NCBI Taxonomy" id="56646"/>
    <lineage>
        <taxon>Eukaryota</taxon>
        <taxon>Fungi</taxon>
        <taxon>Dikarya</taxon>
        <taxon>Ascomycota</taxon>
        <taxon>Pezizomycotina</taxon>
        <taxon>Sordariomycetes</taxon>
        <taxon>Hypocreomycetidae</taxon>
        <taxon>Hypocreales</taxon>
        <taxon>Nectriaceae</taxon>
        <taxon>Fusarium</taxon>
    </lineage>
</organism>
<name>A0A2L2SZG5_9HYPO</name>
<feature type="transmembrane region" description="Helical" evidence="1">
    <location>
        <begin position="174"/>
        <end position="195"/>
    </location>
</feature>
<keyword evidence="1" id="KW-0472">Membrane</keyword>
<keyword evidence="1" id="KW-0812">Transmembrane</keyword>
<dbReference type="Pfam" id="PF05705">
    <property type="entry name" value="DUF829"/>
    <property type="match status" value="1"/>
</dbReference>
<evidence type="ECO:0000256" key="1">
    <source>
        <dbReference type="SAM" id="Phobius"/>
    </source>
</evidence>
<proteinExistence type="predicted"/>
<dbReference type="PANTHER" id="PTHR12265:SF14">
    <property type="entry name" value="INDOLE-DITERPENE BIOSYNTHESIS PROTEIN PAXU"/>
    <property type="match status" value="1"/>
</dbReference>
<dbReference type="KEGG" id="fvn:FVRRES_06954"/>
<sequence length="289" mass="32943">MSKTKQPSFPGFNSLSKRVFVRDGEDLGGRQPVPGHPHTVVVYGWGDAPPKHVAKFTDGYRKLYPNAKQIAILSPISQGFFDHVSKRTEDMMPVVNELFPKERANSSNLILLHCLSNSGVGNYSSTLNAYKELYNLPMPHVLTVYDSAPGQTKPNWSNLKRWSNAMAMGPAAKLPWPFVITQSFCIGFFIFIHLFDFIAGRESSPKFCERLFFDEKWESKGSTRLFLYGKEDILIPAEHIEEHIANGRRLGYKTESQIFESGHVDHMRKSSEKYWEAIDSVWKRAITDH</sequence>
<dbReference type="RefSeq" id="XP_025586238.1">
    <property type="nucleotide sequence ID" value="XM_025735541.2"/>
</dbReference>
<keyword evidence="3" id="KW-1185">Reference proteome</keyword>
<dbReference type="OrthoDB" id="77878at2759"/>